<keyword evidence="1" id="KW-0732">Signal</keyword>
<protein>
    <recommendedName>
        <fullName evidence="4">DUF3996 domain-containing protein</fullName>
    </recommendedName>
</protein>
<evidence type="ECO:0008006" key="4">
    <source>
        <dbReference type="Google" id="ProtNLM"/>
    </source>
</evidence>
<dbReference type="HOGENOM" id="CLU_1559998_0_0_12"/>
<sequence>MVYNKFYNKGKKIMQKKSMLISMFMLLSISAFANSTSMARSKFGMGILLPFPIALEFNIKNFDIDLGIYSGTNNLFQNWQTLFLAIDYIFYTHTFEGADNMLDFSVGGGGYGTIWLSRWNNSQLNNSPMSLGARLPLILNLAIARKKFDIFLKVAPGIGLNIWSSGVGFRWEVFAGLGIRFWFT</sequence>
<gene>
    <name evidence="2" type="ORF">BAN_0058600</name>
</gene>
<dbReference type="Proteomes" id="UP000019262">
    <property type="component" value="Chromosome"/>
</dbReference>
<proteinExistence type="predicted"/>
<evidence type="ECO:0000256" key="1">
    <source>
        <dbReference type="SAM" id="SignalP"/>
    </source>
</evidence>
<accession>W5SMY7</accession>
<dbReference type="Pfam" id="PF13161">
    <property type="entry name" value="DUF3996"/>
    <property type="match status" value="1"/>
</dbReference>
<dbReference type="PATRIC" id="fig|1313293.3.peg.585"/>
<name>W5SMY7_BORAN</name>
<feature type="signal peptide" evidence="1">
    <location>
        <begin position="1"/>
        <end position="33"/>
    </location>
</feature>
<reference evidence="2 3" key="1">
    <citation type="submission" date="2013-04" db="EMBL/GenBank/DDBJ databases">
        <title>Comparative Genomics of Relapsing Fever Spirochetes.</title>
        <authorList>
            <person name="Schwan T.G."/>
            <person name="Raffel S.J."/>
            <person name="Porcella S.F."/>
            <person name="Martens C.A."/>
            <person name="Bruno D.P."/>
            <person name="Rickefs S.M."/>
            <person name="Barbian K.B."/>
        </authorList>
    </citation>
    <scope>NUCLEOTIDE SEQUENCE [LARGE SCALE GENOMIC DNA]</scope>
    <source>
        <strain evidence="2 3">BA2</strain>
    </source>
</reference>
<feature type="chain" id="PRO_5004871365" description="DUF3996 domain-containing protein" evidence="1">
    <location>
        <begin position="34"/>
        <end position="184"/>
    </location>
</feature>
<organism evidence="2 3">
    <name type="scientific">Borrelia anserina BA2</name>
    <dbReference type="NCBI Taxonomy" id="1313293"/>
    <lineage>
        <taxon>Bacteria</taxon>
        <taxon>Pseudomonadati</taxon>
        <taxon>Spirochaetota</taxon>
        <taxon>Spirochaetia</taxon>
        <taxon>Spirochaetales</taxon>
        <taxon>Borreliaceae</taxon>
        <taxon>Borrelia</taxon>
    </lineage>
</organism>
<evidence type="ECO:0000313" key="3">
    <source>
        <dbReference type="Proteomes" id="UP000019262"/>
    </source>
</evidence>
<dbReference type="EMBL" id="CP005829">
    <property type="protein sequence ID" value="AHH08539.1"/>
    <property type="molecule type" value="Genomic_DNA"/>
</dbReference>
<dbReference type="AlphaFoldDB" id="W5SMY7"/>
<dbReference type="InterPro" id="IPR016489">
    <property type="entry name" value="BAPKO_0422-like"/>
</dbReference>
<evidence type="ECO:0000313" key="2">
    <source>
        <dbReference type="EMBL" id="AHH08539.1"/>
    </source>
</evidence>